<evidence type="ECO:0000256" key="2">
    <source>
        <dbReference type="ARBA" id="ARBA00022898"/>
    </source>
</evidence>
<evidence type="ECO:0000256" key="3">
    <source>
        <dbReference type="ARBA" id="ARBA00023015"/>
    </source>
</evidence>
<keyword evidence="3" id="KW-0805">Transcription regulation</keyword>
<dbReference type="GO" id="GO:0008483">
    <property type="term" value="F:transaminase activity"/>
    <property type="evidence" value="ECO:0007669"/>
    <property type="project" value="UniProtKB-KW"/>
</dbReference>
<dbReference type="GO" id="GO:0003677">
    <property type="term" value="F:DNA binding"/>
    <property type="evidence" value="ECO:0007669"/>
    <property type="project" value="UniProtKB-KW"/>
</dbReference>
<dbReference type="PRINTS" id="PR00035">
    <property type="entry name" value="HTHGNTR"/>
</dbReference>
<evidence type="ECO:0000256" key="5">
    <source>
        <dbReference type="ARBA" id="ARBA00023163"/>
    </source>
</evidence>
<evidence type="ECO:0000313" key="7">
    <source>
        <dbReference type="EMBL" id="QJF51123.1"/>
    </source>
</evidence>
<dbReference type="GO" id="GO:0030170">
    <property type="term" value="F:pyridoxal phosphate binding"/>
    <property type="evidence" value="ECO:0007669"/>
    <property type="project" value="InterPro"/>
</dbReference>
<dbReference type="Gene3D" id="1.10.10.10">
    <property type="entry name" value="Winged helix-like DNA-binding domain superfamily/Winged helix DNA-binding domain"/>
    <property type="match status" value="1"/>
</dbReference>
<dbReference type="InterPro" id="IPR036390">
    <property type="entry name" value="WH_DNA-bd_sf"/>
</dbReference>
<reference evidence="7 8" key="1">
    <citation type="submission" date="2020-02" db="EMBL/GenBank/DDBJ databases">
        <title>Genome sequence of Roseobacter ponti.</title>
        <authorList>
            <person name="Hollensteiner J."/>
            <person name="Schneider D."/>
            <person name="Poehlein A."/>
            <person name="Daniel R."/>
        </authorList>
    </citation>
    <scope>NUCLEOTIDE SEQUENCE [LARGE SCALE GENOMIC DNA]</scope>
    <source>
        <strain evidence="7 8">DSM 106830</strain>
    </source>
</reference>
<dbReference type="Gene3D" id="3.40.640.10">
    <property type="entry name" value="Type I PLP-dependent aspartate aminotransferase-like (Major domain)"/>
    <property type="match status" value="1"/>
</dbReference>
<dbReference type="SUPFAM" id="SSF53383">
    <property type="entry name" value="PLP-dependent transferases"/>
    <property type="match status" value="1"/>
</dbReference>
<dbReference type="InterPro" id="IPR000524">
    <property type="entry name" value="Tscrpt_reg_HTH_GntR"/>
</dbReference>
<dbReference type="InterPro" id="IPR015424">
    <property type="entry name" value="PyrdxlP-dep_Trfase"/>
</dbReference>
<dbReference type="CDD" id="cd00609">
    <property type="entry name" value="AAT_like"/>
    <property type="match status" value="1"/>
</dbReference>
<accession>A0A858STU5</accession>
<dbReference type="GO" id="GO:0003700">
    <property type="term" value="F:DNA-binding transcription factor activity"/>
    <property type="evidence" value="ECO:0007669"/>
    <property type="project" value="InterPro"/>
</dbReference>
<name>A0A858STU5_9RHOB</name>
<dbReference type="AlphaFoldDB" id="A0A858STU5"/>
<evidence type="ECO:0000256" key="4">
    <source>
        <dbReference type="ARBA" id="ARBA00023125"/>
    </source>
</evidence>
<dbReference type="SUPFAM" id="SSF46785">
    <property type="entry name" value="Winged helix' DNA-binding domain"/>
    <property type="match status" value="1"/>
</dbReference>
<dbReference type="InterPro" id="IPR036388">
    <property type="entry name" value="WH-like_DNA-bd_sf"/>
</dbReference>
<feature type="domain" description="HTH gntR-type" evidence="6">
    <location>
        <begin position="20"/>
        <end position="88"/>
    </location>
</feature>
<dbReference type="CDD" id="cd07377">
    <property type="entry name" value="WHTH_GntR"/>
    <property type="match status" value="1"/>
</dbReference>
<keyword evidence="8" id="KW-1185">Reference proteome</keyword>
<dbReference type="Pfam" id="PF00155">
    <property type="entry name" value="Aminotran_1_2"/>
    <property type="match status" value="1"/>
</dbReference>
<dbReference type="Pfam" id="PF00392">
    <property type="entry name" value="GntR"/>
    <property type="match status" value="1"/>
</dbReference>
<dbReference type="KEGG" id="rpon:G3256_08110"/>
<dbReference type="PROSITE" id="PS50949">
    <property type="entry name" value="HTH_GNTR"/>
    <property type="match status" value="1"/>
</dbReference>
<sequence length="494" mass="53793">MKRQDGALLSSIEIDRTGKRAIGVQLYMVLREIILSGGLRAGERIPASRTLAREVGVSRTTVIDAVDKLVAEGMLVSRVGAGTFVSDILEQQHPGADEQRPPDPQTSKPRLSHAIDHSFASYAPRSWLPHRARAFVTALPALDAFPIAQWSRFSARHFRGDRAEIMGYGQPQGHQGLRNAIASHLNAARGIKCSPEQIFITCGAQHAFSLAGRVLLNPGDKVWYENPGATGARNALIAAGAELVPVSVDAEGINIAEARRLAPHFRLAFVTPSHQQPLGHVMSLARRLELLEAANDAQALIIEDDYDGEFHYGVSHRPPLKSIDTQGRVIYVGTFSKTLFPSLRLGFMLVPEHLTPSFDTLFASWISTPPTAVQATVADFMDEGQFAAHIRLMRRLYKTRYDALMQAGQDHLPDTIRLQETTSGFHTTALLDDRVDEIALMAQAAAAGLTIAPISRYSLSDTAEKRLVLGFGSTSPPDIENGVSALMKLPALTP</sequence>
<dbReference type="Proteomes" id="UP000503308">
    <property type="component" value="Chromosome"/>
</dbReference>
<keyword evidence="2" id="KW-0663">Pyridoxal phosphate</keyword>
<keyword evidence="4" id="KW-0238">DNA-binding</keyword>
<gene>
    <name evidence="7" type="ORF">G3256_08110</name>
</gene>
<dbReference type="PANTHER" id="PTHR46577">
    <property type="entry name" value="HTH-TYPE TRANSCRIPTIONAL REGULATORY PROTEIN GABR"/>
    <property type="match status" value="1"/>
</dbReference>
<dbReference type="InterPro" id="IPR015421">
    <property type="entry name" value="PyrdxlP-dep_Trfase_major"/>
</dbReference>
<dbReference type="EMBL" id="CP048788">
    <property type="protein sequence ID" value="QJF51123.1"/>
    <property type="molecule type" value="Genomic_DNA"/>
</dbReference>
<protein>
    <submittedName>
        <fullName evidence="7">PLP-dependent aminotransferase family protein</fullName>
    </submittedName>
</protein>
<dbReference type="SMART" id="SM00345">
    <property type="entry name" value="HTH_GNTR"/>
    <property type="match status" value="1"/>
</dbReference>
<evidence type="ECO:0000256" key="1">
    <source>
        <dbReference type="ARBA" id="ARBA00005384"/>
    </source>
</evidence>
<evidence type="ECO:0000259" key="6">
    <source>
        <dbReference type="PROSITE" id="PS50949"/>
    </source>
</evidence>
<dbReference type="PANTHER" id="PTHR46577:SF1">
    <property type="entry name" value="HTH-TYPE TRANSCRIPTIONAL REGULATORY PROTEIN GABR"/>
    <property type="match status" value="1"/>
</dbReference>
<proteinExistence type="inferred from homology"/>
<comment type="similarity">
    <text evidence="1">In the C-terminal section; belongs to the class-I pyridoxal-phosphate-dependent aminotransferase family.</text>
</comment>
<keyword evidence="5" id="KW-0804">Transcription</keyword>
<dbReference type="RefSeq" id="WP_169640338.1">
    <property type="nucleotide sequence ID" value="NZ_CP048788.1"/>
</dbReference>
<dbReference type="InterPro" id="IPR004839">
    <property type="entry name" value="Aminotransferase_I/II_large"/>
</dbReference>
<organism evidence="7 8">
    <name type="scientific">Roseobacter ponti</name>
    <dbReference type="NCBI Taxonomy" id="1891787"/>
    <lineage>
        <taxon>Bacteria</taxon>
        <taxon>Pseudomonadati</taxon>
        <taxon>Pseudomonadota</taxon>
        <taxon>Alphaproteobacteria</taxon>
        <taxon>Rhodobacterales</taxon>
        <taxon>Roseobacteraceae</taxon>
        <taxon>Roseobacter</taxon>
    </lineage>
</organism>
<keyword evidence="7" id="KW-0032">Aminotransferase</keyword>
<keyword evidence="7" id="KW-0808">Transferase</keyword>
<dbReference type="InterPro" id="IPR051446">
    <property type="entry name" value="HTH_trans_reg/aminotransferase"/>
</dbReference>
<evidence type="ECO:0000313" key="8">
    <source>
        <dbReference type="Proteomes" id="UP000503308"/>
    </source>
</evidence>